<feature type="domain" description="ABC transporter" evidence="9">
    <location>
        <begin position="82"/>
        <end position="333"/>
    </location>
</feature>
<dbReference type="PROSITE" id="PS50893">
    <property type="entry name" value="ABC_TRANSPORTER_2"/>
    <property type="match status" value="1"/>
</dbReference>
<feature type="compositionally biased region" description="Basic and acidic residues" evidence="8">
    <location>
        <begin position="12"/>
        <end position="54"/>
    </location>
</feature>
<reference evidence="10" key="1">
    <citation type="journal article" date="2021" name="Nat. Microbiol.">
        <title>Cocultivation of an ultrasmall environmental parasitic bacterium with lytic ability against bacteria associated with wastewater foams.</title>
        <authorList>
            <person name="Batinovic S."/>
            <person name="Rose J.J.A."/>
            <person name="Ratcliffe J."/>
            <person name="Seviour R.J."/>
            <person name="Petrovski S."/>
        </authorList>
    </citation>
    <scope>NUCLEOTIDE SEQUENCE</scope>
    <source>
        <strain evidence="10">CON9</strain>
    </source>
</reference>
<dbReference type="PANTHER" id="PTHR43297">
    <property type="entry name" value="OLIGOPEPTIDE TRANSPORT ATP-BINDING PROTEIN APPD"/>
    <property type="match status" value="1"/>
</dbReference>
<keyword evidence="7" id="KW-0472">Membrane</keyword>
<evidence type="ECO:0000256" key="3">
    <source>
        <dbReference type="ARBA" id="ARBA00022448"/>
    </source>
</evidence>
<comment type="subcellular location">
    <subcellularLocation>
        <location evidence="1">Cell membrane</location>
        <topology evidence="1">Peripheral membrane protein</topology>
    </subcellularLocation>
</comment>
<feature type="compositionally biased region" description="Basic and acidic residues" evidence="8">
    <location>
        <begin position="351"/>
        <end position="364"/>
    </location>
</feature>
<keyword evidence="5" id="KW-0547">Nucleotide-binding</keyword>
<gene>
    <name evidence="10" type="ORF">GII31_20620</name>
</gene>
<evidence type="ECO:0000256" key="6">
    <source>
        <dbReference type="ARBA" id="ARBA00022840"/>
    </source>
</evidence>
<accession>A0ABX6IP86</accession>
<comment type="similarity">
    <text evidence="2">Belongs to the ABC transporter superfamily.</text>
</comment>
<evidence type="ECO:0000313" key="10">
    <source>
        <dbReference type="EMBL" id="QHN36943.1"/>
    </source>
</evidence>
<dbReference type="InterPro" id="IPR017871">
    <property type="entry name" value="ABC_transporter-like_CS"/>
</dbReference>
<evidence type="ECO:0000256" key="5">
    <source>
        <dbReference type="ARBA" id="ARBA00022741"/>
    </source>
</evidence>
<dbReference type="Proteomes" id="UP001059836">
    <property type="component" value="Chromosome"/>
</dbReference>
<evidence type="ECO:0000256" key="8">
    <source>
        <dbReference type="SAM" id="MobiDB-lite"/>
    </source>
</evidence>
<dbReference type="InterPro" id="IPR003439">
    <property type="entry name" value="ABC_transporter-like_ATP-bd"/>
</dbReference>
<evidence type="ECO:0000256" key="1">
    <source>
        <dbReference type="ARBA" id="ARBA00004202"/>
    </source>
</evidence>
<evidence type="ECO:0000256" key="7">
    <source>
        <dbReference type="ARBA" id="ARBA00023136"/>
    </source>
</evidence>
<protein>
    <submittedName>
        <fullName evidence="10">ATP-binding cassette domain-containing protein</fullName>
    </submittedName>
</protein>
<dbReference type="GO" id="GO:0005524">
    <property type="term" value="F:ATP binding"/>
    <property type="evidence" value="ECO:0007669"/>
    <property type="project" value="UniProtKB-KW"/>
</dbReference>
<dbReference type="PROSITE" id="PS00211">
    <property type="entry name" value="ABC_TRANSPORTER_1"/>
    <property type="match status" value="1"/>
</dbReference>
<dbReference type="Pfam" id="PF00005">
    <property type="entry name" value="ABC_tran"/>
    <property type="match status" value="1"/>
</dbReference>
<evidence type="ECO:0000256" key="4">
    <source>
        <dbReference type="ARBA" id="ARBA00022475"/>
    </source>
</evidence>
<dbReference type="InterPro" id="IPR027417">
    <property type="entry name" value="P-loop_NTPase"/>
</dbReference>
<organism evidence="10 11">
    <name type="scientific">Gordonia pseudamarae</name>
    <dbReference type="NCBI Taxonomy" id="2831662"/>
    <lineage>
        <taxon>Bacteria</taxon>
        <taxon>Bacillati</taxon>
        <taxon>Actinomycetota</taxon>
        <taxon>Actinomycetes</taxon>
        <taxon>Mycobacteriales</taxon>
        <taxon>Gordoniaceae</taxon>
        <taxon>Gordonia</taxon>
    </lineage>
</organism>
<keyword evidence="6 10" id="KW-0067">ATP-binding</keyword>
<evidence type="ECO:0000259" key="9">
    <source>
        <dbReference type="PROSITE" id="PS50893"/>
    </source>
</evidence>
<evidence type="ECO:0000256" key="2">
    <source>
        <dbReference type="ARBA" id="ARBA00005417"/>
    </source>
</evidence>
<feature type="region of interest" description="Disordered" evidence="8">
    <location>
        <begin position="1"/>
        <end position="57"/>
    </location>
</feature>
<evidence type="ECO:0000313" key="11">
    <source>
        <dbReference type="Proteomes" id="UP001059836"/>
    </source>
</evidence>
<sequence length="364" mass="37808">MDVSGVWCGPRPRPERCQEHSRGGALRETKRLRRDGQSSRVSGEHDSVKQEPAKTPRSGVVGIPVVYGREDVKSSVRLLISGLAVDITGEHGTVAAVRAVDLDVGAGCVHAVIGESGSGKSTVLRAISGALPPTAHARGRIELSGGGVPGGHADILGPARRRRSMLPPTPTLAGRVIGVIPQSAATALTPVRTFGAQLTETCAALGHRRDVGELITAVGLRSGDAGLYPHEMSGGMAQRAAFALALAGDPPLLLADEPTSALDPVLTAHLLAILRDHADAGGTVLLVTHDIEELESTRIAEEVSVMRHGRIVETGTATQVLRSPAHAYTRLLLAALPSRGLHAPATLHDPGALHDPGDTDGTVR</sequence>
<proteinExistence type="inferred from homology"/>
<dbReference type="SMART" id="SM00382">
    <property type="entry name" value="AAA"/>
    <property type="match status" value="1"/>
</dbReference>
<name>A0ABX6IP86_9ACTN</name>
<dbReference type="PANTHER" id="PTHR43297:SF2">
    <property type="entry name" value="DIPEPTIDE TRANSPORT ATP-BINDING PROTEIN DPPD"/>
    <property type="match status" value="1"/>
</dbReference>
<keyword evidence="4" id="KW-1003">Cell membrane</keyword>
<dbReference type="Gene3D" id="3.40.50.300">
    <property type="entry name" value="P-loop containing nucleotide triphosphate hydrolases"/>
    <property type="match status" value="1"/>
</dbReference>
<dbReference type="InterPro" id="IPR003593">
    <property type="entry name" value="AAA+_ATPase"/>
</dbReference>
<feature type="region of interest" description="Disordered" evidence="8">
    <location>
        <begin position="344"/>
        <end position="364"/>
    </location>
</feature>
<dbReference type="EMBL" id="CP045809">
    <property type="protein sequence ID" value="QHN36943.1"/>
    <property type="molecule type" value="Genomic_DNA"/>
</dbReference>
<keyword evidence="3" id="KW-0813">Transport</keyword>
<keyword evidence="11" id="KW-1185">Reference proteome</keyword>
<dbReference type="SUPFAM" id="SSF52540">
    <property type="entry name" value="P-loop containing nucleoside triphosphate hydrolases"/>
    <property type="match status" value="1"/>
</dbReference>
<dbReference type="InterPro" id="IPR050388">
    <property type="entry name" value="ABC_Ni/Peptide_Import"/>
</dbReference>